<dbReference type="SUPFAM" id="SSF47565">
    <property type="entry name" value="Insect pheromone/odorant-binding proteins"/>
    <property type="match status" value="1"/>
</dbReference>
<feature type="non-terminal residue" evidence="1">
    <location>
        <position position="1"/>
    </location>
</feature>
<organism evidence="1 2">
    <name type="scientific">Meganyctiphanes norvegica</name>
    <name type="common">Northern krill</name>
    <name type="synonym">Thysanopoda norvegica</name>
    <dbReference type="NCBI Taxonomy" id="48144"/>
    <lineage>
        <taxon>Eukaryota</taxon>
        <taxon>Metazoa</taxon>
        <taxon>Ecdysozoa</taxon>
        <taxon>Arthropoda</taxon>
        <taxon>Crustacea</taxon>
        <taxon>Multicrustacea</taxon>
        <taxon>Malacostraca</taxon>
        <taxon>Eumalacostraca</taxon>
        <taxon>Eucarida</taxon>
        <taxon>Euphausiacea</taxon>
        <taxon>Euphausiidae</taxon>
        <taxon>Meganyctiphanes</taxon>
    </lineage>
</organism>
<proteinExistence type="predicted"/>
<comment type="caution">
    <text evidence="1">The sequence shown here is derived from an EMBL/GenBank/DDBJ whole genome shotgun (WGS) entry which is preliminary data.</text>
</comment>
<protein>
    <submittedName>
        <fullName evidence="1">Uncharacterized protein</fullName>
    </submittedName>
</protein>
<keyword evidence="2" id="KW-1185">Reference proteome</keyword>
<sequence length="268" mass="30486">VMGDCFGEEDFNSYYKHMCQYAMECKAEFKEVLPGTDKTPEQVNKTAEVTVNEAPLASFLTTLRGNTGVQGPQFIPIPVYISPSGQPMPFNPYMTPSGQPMPFNPFAQFQRQKREAMYSGELLQKMVKKVKAKVHILTCVMEKFGFMDENKNLKFEDMKLKYSQMTHLDAYLRADLIESVDKCKTFSMCLPSASDSPVPVRFQQILSFKMCEKKARTEACMKADLRKYKSEFDLSAFPTEEDEDAKVEKLLHLLWGADPGTDPLDLLS</sequence>
<dbReference type="GO" id="GO:0005549">
    <property type="term" value="F:odorant binding"/>
    <property type="evidence" value="ECO:0007669"/>
    <property type="project" value="InterPro"/>
</dbReference>
<reference evidence="1 2" key="1">
    <citation type="submission" date="2024-05" db="EMBL/GenBank/DDBJ databases">
        <authorList>
            <person name="Wallberg A."/>
        </authorList>
    </citation>
    <scope>NUCLEOTIDE SEQUENCE [LARGE SCALE GENOMIC DNA]</scope>
</reference>
<evidence type="ECO:0000313" key="2">
    <source>
        <dbReference type="Proteomes" id="UP001497623"/>
    </source>
</evidence>
<dbReference type="CDD" id="cd23992">
    <property type="entry name" value="PBP_GOBP"/>
    <property type="match status" value="1"/>
</dbReference>
<dbReference type="AlphaFoldDB" id="A0AAV2SLM5"/>
<name>A0AAV2SLM5_MEGNR</name>
<evidence type="ECO:0000313" key="1">
    <source>
        <dbReference type="EMBL" id="CAL4202407.1"/>
    </source>
</evidence>
<gene>
    <name evidence="1" type="ORF">MNOR_LOCUS37679</name>
</gene>
<dbReference type="InterPro" id="IPR036728">
    <property type="entry name" value="PBP_GOBP_sf"/>
</dbReference>
<dbReference type="EMBL" id="CAXKWB010078246">
    <property type="protein sequence ID" value="CAL4202407.1"/>
    <property type="molecule type" value="Genomic_DNA"/>
</dbReference>
<accession>A0AAV2SLM5</accession>
<dbReference type="Proteomes" id="UP001497623">
    <property type="component" value="Unassembled WGS sequence"/>
</dbReference>